<sequence length="96" mass="11377">MTTYFTPLPNVETIMNNLKLSRIDAQALLRSWQLMREEIQRKEKNLEKSNWLFDLLILLLILRHRQNLSLNNPLLIGLSNEIFNGNKPSLQFKNKE</sequence>
<accession>A0A9E6N047</accession>
<gene>
    <name evidence="1" type="ORF">JZL65_04115</name>
</gene>
<evidence type="ECO:0000313" key="2">
    <source>
        <dbReference type="Proteomes" id="UP000683551"/>
    </source>
</evidence>
<evidence type="ECO:0000313" key="1">
    <source>
        <dbReference type="EMBL" id="QWY78267.1"/>
    </source>
</evidence>
<dbReference type="RefSeq" id="WP_273145686.1">
    <property type="nucleotide sequence ID" value="NZ_CP053675.1"/>
</dbReference>
<dbReference type="Proteomes" id="UP000683551">
    <property type="component" value="Chromosome"/>
</dbReference>
<protein>
    <submittedName>
        <fullName evidence="1">Uncharacterized protein</fullName>
    </submittedName>
</protein>
<reference evidence="1" key="1">
    <citation type="submission" date="2021-02" db="EMBL/GenBank/DDBJ databases">
        <title>Comparative genomics of Ferrovum myxofaciens strains, predominant extremophile bacteria forming large biofilm stalactites in acid mine ecosystems.</title>
        <authorList>
            <person name="Burkartova K."/>
            <person name="Ridl J."/>
            <person name="Pajer P."/>
            <person name="Falteisek L."/>
        </authorList>
    </citation>
    <scope>NUCLEOTIDE SEQUENCE</scope>
    <source>
        <strain evidence="1">MI1III</strain>
    </source>
</reference>
<organism evidence="1 2">
    <name type="scientific">Ferrovum myxofaciens</name>
    <dbReference type="NCBI Taxonomy" id="416213"/>
    <lineage>
        <taxon>Bacteria</taxon>
        <taxon>Pseudomonadati</taxon>
        <taxon>Pseudomonadota</taxon>
        <taxon>Betaproteobacteria</taxon>
        <taxon>Ferrovales</taxon>
        <taxon>Ferrovaceae</taxon>
        <taxon>Ferrovum</taxon>
    </lineage>
</organism>
<dbReference type="AlphaFoldDB" id="A0A9E6N047"/>
<proteinExistence type="predicted"/>
<dbReference type="EMBL" id="CP071137">
    <property type="protein sequence ID" value="QWY78267.1"/>
    <property type="molecule type" value="Genomic_DNA"/>
</dbReference>
<name>A0A9E6N047_9PROT</name>